<comment type="caution">
    <text evidence="2">The sequence shown here is derived from an EMBL/GenBank/DDBJ whole genome shotgun (WGS) entry which is preliminary data.</text>
</comment>
<dbReference type="EMBL" id="JACIDB010000001">
    <property type="protein sequence ID" value="MBB3874305.1"/>
    <property type="molecule type" value="Genomic_DNA"/>
</dbReference>
<feature type="compositionally biased region" description="Polar residues" evidence="1">
    <location>
        <begin position="1"/>
        <end position="14"/>
    </location>
</feature>
<dbReference type="GO" id="GO:0006788">
    <property type="term" value="P:heme oxidation"/>
    <property type="evidence" value="ECO:0007669"/>
    <property type="project" value="InterPro"/>
</dbReference>
<dbReference type="InterPro" id="IPR016053">
    <property type="entry name" value="Haem_Oase-like"/>
</dbReference>
<name>A0AAW3TMN3_9SPHN</name>
<dbReference type="SUPFAM" id="SSF48613">
    <property type="entry name" value="Heme oxygenase-like"/>
    <property type="match status" value="1"/>
</dbReference>
<dbReference type="GO" id="GO:0004392">
    <property type="term" value="F:heme oxygenase (decyclizing) activity"/>
    <property type="evidence" value="ECO:0007669"/>
    <property type="project" value="InterPro"/>
</dbReference>
<dbReference type="Pfam" id="PF01126">
    <property type="entry name" value="Heme_oxygenase"/>
    <property type="match status" value="1"/>
</dbReference>
<evidence type="ECO:0000313" key="3">
    <source>
        <dbReference type="Proteomes" id="UP000528945"/>
    </source>
</evidence>
<dbReference type="InterPro" id="IPR016084">
    <property type="entry name" value="Haem_Oase-like_multi-hlx"/>
</dbReference>
<dbReference type="Gene3D" id="1.20.910.10">
    <property type="entry name" value="Heme oxygenase-like"/>
    <property type="match status" value="1"/>
</dbReference>
<dbReference type="CDD" id="cd19166">
    <property type="entry name" value="HemeO-bac"/>
    <property type="match status" value="1"/>
</dbReference>
<keyword evidence="3" id="KW-1185">Reference proteome</keyword>
<dbReference type="AlphaFoldDB" id="A0AAW3TMN3"/>
<sequence length="209" mass="23033">MTPIASPSQPSTPMAASARPISRSQRLMQATRSAHDGLDNRIISAEPFQDRDHYVRLLEMQYRFHRAIEGLYSRSLPLPATLDLPARRRLDRVRQDLEDLGRSPPENEGVRPFHTARVDAATAIGWLWVAEGSTLGAASLLKRAAALGLDETFGARHLAGHPDGRAKAWKHFTAAVDALDLDQVGDALMLNGARDAFLYVRKLADDSFA</sequence>
<evidence type="ECO:0000313" key="2">
    <source>
        <dbReference type="EMBL" id="MBB3874305.1"/>
    </source>
</evidence>
<evidence type="ECO:0000256" key="1">
    <source>
        <dbReference type="SAM" id="MobiDB-lite"/>
    </source>
</evidence>
<proteinExistence type="predicted"/>
<gene>
    <name evidence="2" type="ORF">GGR47_000521</name>
</gene>
<organism evidence="2 3">
    <name type="scientific">Sphingomonas aquatilis</name>
    <dbReference type="NCBI Taxonomy" id="93063"/>
    <lineage>
        <taxon>Bacteria</taxon>
        <taxon>Pseudomonadati</taxon>
        <taxon>Pseudomonadota</taxon>
        <taxon>Alphaproteobacteria</taxon>
        <taxon>Sphingomonadales</taxon>
        <taxon>Sphingomonadaceae</taxon>
        <taxon>Sphingomonas</taxon>
    </lineage>
</organism>
<accession>A0AAW3TMN3</accession>
<reference evidence="2 3" key="1">
    <citation type="submission" date="2020-08" db="EMBL/GenBank/DDBJ databases">
        <title>Genomic Encyclopedia of Type Strains, Phase IV (KMG-IV): sequencing the most valuable type-strain genomes for metagenomic binning, comparative biology and taxonomic classification.</title>
        <authorList>
            <person name="Goeker M."/>
        </authorList>
    </citation>
    <scope>NUCLEOTIDE SEQUENCE [LARGE SCALE GENOMIC DNA]</scope>
    <source>
        <strain evidence="2 3">DSM 15581</strain>
    </source>
</reference>
<feature type="region of interest" description="Disordered" evidence="1">
    <location>
        <begin position="1"/>
        <end position="35"/>
    </location>
</feature>
<dbReference type="RefSeq" id="WP_244304918.1">
    <property type="nucleotide sequence ID" value="NZ_JACIDB010000001.1"/>
</dbReference>
<protein>
    <submittedName>
        <fullName evidence="2">Heme oxygenase</fullName>
    </submittedName>
</protein>
<feature type="compositionally biased region" description="Polar residues" evidence="1">
    <location>
        <begin position="22"/>
        <end position="32"/>
    </location>
</feature>
<dbReference type="Proteomes" id="UP000528945">
    <property type="component" value="Unassembled WGS sequence"/>
</dbReference>